<evidence type="ECO:0000313" key="1">
    <source>
        <dbReference type="EMBL" id="EKU27768.1"/>
    </source>
</evidence>
<dbReference type="STRING" id="1234409.C683_0233"/>
<name>K8ZMJ9_9ENTE</name>
<dbReference type="Gene3D" id="2.170.120.30">
    <property type="match status" value="1"/>
</dbReference>
<gene>
    <name evidence="1" type="ORF">C683_0233</name>
</gene>
<accession>K8ZMJ9</accession>
<dbReference type="eggNOG" id="COG4856">
    <property type="taxonomic scope" value="Bacteria"/>
</dbReference>
<comment type="caution">
    <text evidence="1">The sequence shown here is derived from an EMBL/GenBank/DDBJ whole genome shotgun (WGS) entry which is preliminary data.</text>
</comment>
<dbReference type="OrthoDB" id="2960905at2"/>
<dbReference type="AlphaFoldDB" id="K8ZMJ9"/>
<dbReference type="RefSeq" id="WP_009488507.1">
    <property type="nucleotide sequence ID" value="NZ_AMYT01000008.1"/>
</dbReference>
<evidence type="ECO:0008006" key="3">
    <source>
        <dbReference type="Google" id="ProtNLM"/>
    </source>
</evidence>
<protein>
    <recommendedName>
        <fullName evidence="3">Secreted protein associated with spyDAC</fullName>
    </recommendedName>
</protein>
<organism evidence="1 2">
    <name type="scientific">Catellicoccus marimammalium M35/04/3</name>
    <dbReference type="NCBI Taxonomy" id="1234409"/>
    <lineage>
        <taxon>Bacteria</taxon>
        <taxon>Bacillati</taxon>
        <taxon>Bacillota</taxon>
        <taxon>Bacilli</taxon>
        <taxon>Lactobacillales</taxon>
        <taxon>Enterococcaceae</taxon>
        <taxon>Catellicoccus</taxon>
    </lineage>
</organism>
<dbReference type="PANTHER" id="PTHR37804:SF1">
    <property type="entry name" value="CDAA REGULATORY PROTEIN CDAR"/>
    <property type="match status" value="1"/>
</dbReference>
<dbReference type="InterPro" id="IPR053154">
    <property type="entry name" value="c-di-AMP_regulator"/>
</dbReference>
<dbReference type="PANTHER" id="PTHR37804">
    <property type="entry name" value="CDAA REGULATORY PROTEIN CDAR"/>
    <property type="match status" value="1"/>
</dbReference>
<keyword evidence="2" id="KW-1185">Reference proteome</keyword>
<dbReference type="EMBL" id="AMYT01000008">
    <property type="protein sequence ID" value="EKU27768.1"/>
    <property type="molecule type" value="Genomic_DNA"/>
</dbReference>
<evidence type="ECO:0000313" key="2">
    <source>
        <dbReference type="Proteomes" id="UP000016057"/>
    </source>
</evidence>
<proteinExistence type="predicted"/>
<dbReference type="InterPro" id="IPR012505">
    <property type="entry name" value="YbbR"/>
</dbReference>
<dbReference type="Gene3D" id="2.170.120.40">
    <property type="entry name" value="YbbR-like domain"/>
    <property type="match status" value="2"/>
</dbReference>
<dbReference type="Pfam" id="PF07949">
    <property type="entry name" value="YbbR"/>
    <property type="match status" value="3"/>
</dbReference>
<reference evidence="1 2" key="1">
    <citation type="journal article" date="2013" name="Genome Announc.">
        <title>Draft Genome Sequence of Catellicoccus marimammalium, a Novel Species Commonly Found in Gull Feces.</title>
        <authorList>
            <person name="Weigand M.R."/>
            <person name="Ryu H."/>
            <person name="Bozcek L."/>
            <person name="Konstantinidis K.T."/>
            <person name="Santo Domingo J.W."/>
        </authorList>
    </citation>
    <scope>NUCLEOTIDE SEQUENCE [LARGE SCALE GENOMIC DNA]</scope>
    <source>
        <strain evidence="1 2">M35/04/3</strain>
    </source>
</reference>
<sequence length="321" mass="36253">MGKFSQSKWFYLFISLFFALLLFFNANHSNQEVTFQESKGTDVYTETISNVPIELEYDKDKYFVNAEVSDVSVRLSSKNRVALDAETNRQTRHFSVVADLQNYTPGTYVVPLTVKNLNSALKASLGTKKITVTIANKEQRNFSLQTNVNEKWLEKGMEIQNISIQPKTVKISTSTQDMNKIQKVMVMLPDQSGIKNDFQEQGVIKAYDFNGQEVKVDCNPKHAIVSVKVDRPHKKVPLNLLQSGTPAKGIENYQFLCDTQEITLQGKMNVLKSIHNVNVYVNIDNVDKTLTRKVSLSLPEGVESDTHSVAVTIIPQLKRNT</sequence>
<dbReference type="Proteomes" id="UP000016057">
    <property type="component" value="Unassembled WGS sequence"/>
</dbReference>